<evidence type="ECO:0000313" key="4">
    <source>
        <dbReference type="Proteomes" id="UP000070720"/>
    </source>
</evidence>
<accession>A0A098E4Y7</accession>
<evidence type="ECO:0000313" key="3">
    <source>
        <dbReference type="EnsemblFungi" id="CEF88303"/>
    </source>
</evidence>
<reference evidence="3 4" key="2">
    <citation type="journal article" date="2010" name="Nature">
        <title>Comparative genomics reveals mobile pathogenicity chromosomes in Fusarium.</title>
        <authorList>
            <person name="Ma L.J."/>
            <person name="van der Does H.C."/>
            <person name="Borkovich K.A."/>
            <person name="Coleman J.J."/>
            <person name="Daboussi M.J."/>
            <person name="Di Pietro A."/>
            <person name="Dufresne M."/>
            <person name="Freitag M."/>
            <person name="Grabherr M."/>
            <person name="Henrissat B."/>
            <person name="Houterman P.M."/>
            <person name="Kang S."/>
            <person name="Shim W.B."/>
            <person name="Woloshuk C."/>
            <person name="Xie X."/>
            <person name="Xu J.R."/>
            <person name="Antoniw J."/>
            <person name="Baker S.E."/>
            <person name="Bluhm B.H."/>
            <person name="Breakspear A."/>
            <person name="Brown D.W."/>
            <person name="Butchko R.A."/>
            <person name="Chapman S."/>
            <person name="Coulson R."/>
            <person name="Coutinho P.M."/>
            <person name="Danchin E.G."/>
            <person name="Diener A."/>
            <person name="Gale L.R."/>
            <person name="Gardiner D.M."/>
            <person name="Goff S."/>
            <person name="Hammond-Kosack K.E."/>
            <person name="Hilburn K."/>
            <person name="Hua-Van A."/>
            <person name="Jonkers W."/>
            <person name="Kazan K."/>
            <person name="Kodira C.D."/>
            <person name="Koehrsen M."/>
            <person name="Kumar L."/>
            <person name="Lee Y.H."/>
            <person name="Li L."/>
            <person name="Manners J.M."/>
            <person name="Miranda-Saavedra D."/>
            <person name="Mukherjee M."/>
            <person name="Park G."/>
            <person name="Park J."/>
            <person name="Park S.Y."/>
            <person name="Proctor R.H."/>
            <person name="Regev A."/>
            <person name="Ruiz-Roldan M.C."/>
            <person name="Sain D."/>
            <person name="Sakthikumar S."/>
            <person name="Sykes S."/>
            <person name="Schwartz D.C."/>
            <person name="Turgeon B.G."/>
            <person name="Wapinski I."/>
            <person name="Yoder O."/>
            <person name="Young S."/>
            <person name="Zeng Q."/>
            <person name="Zhou S."/>
            <person name="Galagan J."/>
            <person name="Cuomo C.A."/>
            <person name="Kistler H.C."/>
            <person name="Rep M."/>
        </authorList>
    </citation>
    <scope>GENOME REANNOTATION</scope>
    <source>
        <strain evidence="4">ATCC MYA-4620 / CBS 123657 / FGSC 9075 / NRRL 31084 / PH-1</strain>
        <strain evidence="3">PH-1 / ATCC MYA-4620 / FGSC 9075 / NRRL 31084</strain>
    </source>
</reference>
<accession>A0A0E0SPE0</accession>
<dbReference type="Proteomes" id="UP000070720">
    <property type="component" value="Chromosome 3"/>
</dbReference>
<gene>
    <name evidence="3" type="primary">FG04868.1</name>
    <name evidence="2" type="ORF">FGRAMPH1_01T16525</name>
</gene>
<reference evidence="3" key="4">
    <citation type="submission" date="2017-01" db="UniProtKB">
        <authorList>
            <consortium name="EnsemblFungi"/>
        </authorList>
    </citation>
    <scope>IDENTIFICATION</scope>
    <source>
        <strain evidence="3">PH-1 / ATCC MYA-4620 / FGSC 9075 / NRRL 31084</strain>
    </source>
</reference>
<name>A0A098E4Y7_GIBZE</name>
<reference evidence="3 4" key="1">
    <citation type="journal article" date="2007" name="Science">
        <title>The Fusarium graminearum genome reveals a link between localized polymorphism and pathogen specialization.</title>
        <authorList>
            <person name="Cuomo C.A."/>
            <person name="Gueldener U."/>
            <person name="Xu J.-R."/>
            <person name="Trail F."/>
            <person name="Turgeon B.G."/>
            <person name="Di Pietro A."/>
            <person name="Walton J.D."/>
            <person name="Ma L.-J."/>
            <person name="Baker S.E."/>
            <person name="Rep M."/>
            <person name="Adam G."/>
            <person name="Antoniw J."/>
            <person name="Baldwin T."/>
            <person name="Calvo S.E."/>
            <person name="Chang Y.-L."/>
            <person name="DeCaprio D."/>
            <person name="Gale L.R."/>
            <person name="Gnerre S."/>
            <person name="Goswami R.S."/>
            <person name="Hammond-Kosack K."/>
            <person name="Harris L.J."/>
            <person name="Hilburn K."/>
            <person name="Kennell J.C."/>
            <person name="Kroken S."/>
            <person name="Magnuson J.K."/>
            <person name="Mannhaupt G."/>
            <person name="Mauceli E.W."/>
            <person name="Mewes H.-W."/>
            <person name="Mitterbauer R."/>
            <person name="Muehlbauer G."/>
            <person name="Muensterkoetter M."/>
            <person name="Nelson D."/>
            <person name="O'Donnell K."/>
            <person name="Ouellet T."/>
            <person name="Qi W."/>
            <person name="Quesneville H."/>
            <person name="Roncero M.I.G."/>
            <person name="Seong K.-Y."/>
            <person name="Tetko I.V."/>
            <person name="Urban M."/>
            <person name="Waalwijk C."/>
            <person name="Ward T.J."/>
            <person name="Yao J."/>
            <person name="Birren B.W."/>
            <person name="Kistler H.C."/>
        </authorList>
    </citation>
    <scope>NUCLEOTIDE SEQUENCE [LARGE SCALE GENOMIC DNA]</scope>
    <source>
        <strain evidence="4">ATCC MYA-4620 / CBS 123657 / FGSC 9075 / NRRL 31084 / PH-1</strain>
        <strain evidence="3">PH-1 / ATCC MYA-4620 / FGSC 9075 / NRRL 31084</strain>
    </source>
</reference>
<proteinExistence type="predicted"/>
<dbReference type="STRING" id="229533.A0A098E4Y7"/>
<feature type="domain" description="Heterokaryon incompatibility" evidence="1">
    <location>
        <begin position="239"/>
        <end position="394"/>
    </location>
</feature>
<organism evidence="2 4">
    <name type="scientific">Gibberella zeae (strain ATCC MYA-4620 / CBS 123657 / FGSC 9075 / NRRL 31084 / PH-1)</name>
    <name type="common">Wheat head blight fungus</name>
    <name type="synonym">Fusarium graminearum</name>
    <dbReference type="NCBI Taxonomy" id="229533"/>
    <lineage>
        <taxon>Eukaryota</taxon>
        <taxon>Fungi</taxon>
        <taxon>Dikarya</taxon>
        <taxon>Ascomycota</taxon>
        <taxon>Pezizomycotina</taxon>
        <taxon>Sordariomycetes</taxon>
        <taxon>Hypocreomycetidae</taxon>
        <taxon>Hypocreales</taxon>
        <taxon>Nectriaceae</taxon>
        <taxon>Fusarium</taxon>
    </lineage>
</organism>
<dbReference type="VEuPathDB" id="FungiDB:FGRAMPH1_01G16525"/>
<reference evidence="2 4" key="3">
    <citation type="journal article" date="2015" name="BMC Genomics">
        <title>The completed genome sequence of the pathogenic ascomycete fungus Fusarium graminearum.</title>
        <authorList>
            <person name="King R."/>
            <person name="Urban M."/>
            <person name="Hammond-Kosack M.C."/>
            <person name="Hassani-Pak K."/>
            <person name="Hammond-Kosack K.E."/>
        </authorList>
    </citation>
    <scope>NUCLEOTIDE SEQUENCE [LARGE SCALE GENOMIC DNA]</scope>
    <source>
        <strain evidence="4">ATCC MYA-4620 / CBS 123657 / FGSC 9075 / NRRL 31084 / PH-1</strain>
        <strain evidence="2">PH-1</strain>
    </source>
</reference>
<dbReference type="Pfam" id="PF06985">
    <property type="entry name" value="HET"/>
    <property type="match status" value="1"/>
</dbReference>
<dbReference type="EMBL" id="HG970334">
    <property type="protein sequence ID" value="CEF88303.1"/>
    <property type="molecule type" value="Genomic_DNA"/>
</dbReference>
<dbReference type="InParanoid" id="A0A098E4Y7"/>
<keyword evidence="4" id="KW-1185">Reference proteome</keyword>
<dbReference type="eggNOG" id="ENOG502RYWV">
    <property type="taxonomic scope" value="Eukaryota"/>
</dbReference>
<evidence type="ECO:0000313" key="2">
    <source>
        <dbReference type="EMBL" id="CEF88303.1"/>
    </source>
</evidence>
<dbReference type="EnsemblFungi" id="CEF88303">
    <property type="protein sequence ID" value="CEF88303"/>
    <property type="gene ID" value="FGRRES_16438"/>
</dbReference>
<dbReference type="PANTHER" id="PTHR33112:SF12">
    <property type="entry name" value="HETEROKARYON INCOMPATIBILITY DOMAIN-CONTAINING PROTEIN"/>
    <property type="match status" value="1"/>
</dbReference>
<sequence>MTSHWCDSFYFELVGTDCFPWGLEEKQKSSFRLQDFTKQAVGCEFCSKLSDLIEYRLRYDSESLRNNGAATSDDTSDWEGATVSFSHELKEVRNWSFGFEGATSRKIVAITVSGARLLAIILQRSGIGGRVPVEFSSDGYGSDSVIFQPPGTWRLDGTRKKSSFYDVSHKEVARLEPTLGRFRPLLVDFDTIGSWIRMCDQQHKICEHHEIPVDIPQFRLINVERMCIVHVDSSRGFPFATLSYVWGLKPFLRLIKANVKDLQKPGCLKKLTLPCTIRDAITICAKLHIEYIWIDSLFIIQDDESDMIQVIDKMDSIYRESILTIVAATGSDAYSGIPGVRSGTRSLEQHSLEIRGVELIDSVDSAQFRFQGPFEEPLWISKTPWARRAWTFQEALVSRRSLFFTAEQVYWSCREGLLSEDTTEHFSNNEYSHVPRKRLDSTFSPREYLQIATTFSTRRLTYETDIGRAYLGTQNYLDRKWDGHKFSWGLPHGSFGSFLMWERPLQDDRRIRTGTHPIRQRDESIVKVSFPSWSWMSWTDGGKLISFFGDEPKPHSPKFYVFDSAAELLEVCDEFTWPSSLQDLLTGQSNMPTEVTEAKLPQELHLIPSMRHSALVFYTEIVTVRYNPSLGTTAETWFDIPSDLKMKSFEYPFSIQIGNVYHRIPEQDQDNDLEDLEEIDLVAVFSGQMTKPRKFRGQYRLYCWPVLKRDGIRIRPSYASTVIFLTLWQALPRRRWELVTMLQGNIFD</sequence>
<evidence type="ECO:0000259" key="1">
    <source>
        <dbReference type="Pfam" id="PF06985"/>
    </source>
</evidence>
<dbReference type="AlphaFoldDB" id="A0A098E4Y7"/>
<dbReference type="PANTHER" id="PTHR33112">
    <property type="entry name" value="DOMAIN PROTEIN, PUTATIVE-RELATED"/>
    <property type="match status" value="1"/>
</dbReference>
<protein>
    <submittedName>
        <fullName evidence="2">Chromosome 3, complete genome</fullName>
    </submittedName>
</protein>
<dbReference type="InterPro" id="IPR010730">
    <property type="entry name" value="HET"/>
</dbReference>